<protein>
    <submittedName>
        <fullName evidence="2">Uncharacterized protein</fullName>
    </submittedName>
</protein>
<proteinExistence type="predicted"/>
<reference evidence="2" key="1">
    <citation type="submission" date="2023-06" db="EMBL/GenBank/DDBJ databases">
        <authorList>
            <consortium name="Lawrence Berkeley National Laboratory"/>
            <person name="Ahrendt S."/>
            <person name="Sahu N."/>
            <person name="Indic B."/>
            <person name="Wong-Bajracharya J."/>
            <person name="Merenyi Z."/>
            <person name="Ke H.-M."/>
            <person name="Monk M."/>
            <person name="Kocsube S."/>
            <person name="Drula E."/>
            <person name="Lipzen A."/>
            <person name="Balint B."/>
            <person name="Henrissat B."/>
            <person name="Andreopoulos B."/>
            <person name="Martin F.M."/>
            <person name="Harder C.B."/>
            <person name="Rigling D."/>
            <person name="Ford K.L."/>
            <person name="Foster G.D."/>
            <person name="Pangilinan J."/>
            <person name="Papanicolaou A."/>
            <person name="Barry K."/>
            <person name="LaButti K."/>
            <person name="Viragh M."/>
            <person name="Koriabine M."/>
            <person name="Yan M."/>
            <person name="Riley R."/>
            <person name="Champramary S."/>
            <person name="Plett K.L."/>
            <person name="Tsai I.J."/>
            <person name="Slot J."/>
            <person name="Sipos G."/>
            <person name="Plett J."/>
            <person name="Nagy L.G."/>
            <person name="Grigoriev I.V."/>
        </authorList>
    </citation>
    <scope>NUCLEOTIDE SEQUENCE</scope>
    <source>
        <strain evidence="2">HWK02</strain>
    </source>
</reference>
<keyword evidence="3" id="KW-1185">Reference proteome</keyword>
<organism evidence="2 3">
    <name type="scientific">Armillaria luteobubalina</name>
    <dbReference type="NCBI Taxonomy" id="153913"/>
    <lineage>
        <taxon>Eukaryota</taxon>
        <taxon>Fungi</taxon>
        <taxon>Dikarya</taxon>
        <taxon>Basidiomycota</taxon>
        <taxon>Agaricomycotina</taxon>
        <taxon>Agaricomycetes</taxon>
        <taxon>Agaricomycetidae</taxon>
        <taxon>Agaricales</taxon>
        <taxon>Marasmiineae</taxon>
        <taxon>Physalacriaceae</taxon>
        <taxon>Armillaria</taxon>
    </lineage>
</organism>
<dbReference type="Proteomes" id="UP001175228">
    <property type="component" value="Unassembled WGS sequence"/>
</dbReference>
<evidence type="ECO:0000313" key="2">
    <source>
        <dbReference type="EMBL" id="KAK0482916.1"/>
    </source>
</evidence>
<accession>A0AA39PFQ2</accession>
<sequence length="204" mass="22323">MSTFPRNAFIQFSDIHLPHNEAPSQSVSAPPPPPLATTSPSSPESTLFCYSMESTSHDNAVHSPSLGMLCLRCHFDNIVPYIPSINAEAVLRHGPSPSVRMLTSAIEEDIPPLRKYLSLLDQLLTDTSEWCGQEPHIRCDCLCSKCCLDGIVTSMTSVNTNADLPCDPSPSVKALPPIARNISPLHTCPSFWDQLLNNISEKCH</sequence>
<feature type="region of interest" description="Disordered" evidence="1">
    <location>
        <begin position="20"/>
        <end position="41"/>
    </location>
</feature>
<evidence type="ECO:0000256" key="1">
    <source>
        <dbReference type="SAM" id="MobiDB-lite"/>
    </source>
</evidence>
<name>A0AA39PFQ2_9AGAR</name>
<comment type="caution">
    <text evidence="2">The sequence shown here is derived from an EMBL/GenBank/DDBJ whole genome shotgun (WGS) entry which is preliminary data.</text>
</comment>
<evidence type="ECO:0000313" key="3">
    <source>
        <dbReference type="Proteomes" id="UP001175228"/>
    </source>
</evidence>
<gene>
    <name evidence="2" type="ORF">EDD18DRAFT_1362323</name>
</gene>
<dbReference type="AlphaFoldDB" id="A0AA39PFQ2"/>
<dbReference type="EMBL" id="JAUEPU010000063">
    <property type="protein sequence ID" value="KAK0482916.1"/>
    <property type="molecule type" value="Genomic_DNA"/>
</dbReference>